<dbReference type="PANTHER" id="PTHR23408">
    <property type="entry name" value="METHYLMALONYL-COA MUTASE"/>
    <property type="match status" value="1"/>
</dbReference>
<dbReference type="Gene3D" id="1.10.287.130">
    <property type="match status" value="1"/>
</dbReference>
<dbReference type="Proteomes" id="UP000184212">
    <property type="component" value="Unassembled WGS sequence"/>
</dbReference>
<dbReference type="AlphaFoldDB" id="A0A1M5NIH7"/>
<keyword evidence="3" id="KW-1185">Reference proteome</keyword>
<evidence type="ECO:0000256" key="1">
    <source>
        <dbReference type="ARBA" id="ARBA00009625"/>
    </source>
</evidence>
<dbReference type="STRING" id="947013.SAMN04488109_2347"/>
<accession>A0A1M5NIH7</accession>
<gene>
    <name evidence="2" type="ORF">SAMN04488109_2347</name>
</gene>
<comment type="similarity">
    <text evidence="1">Belongs to the SIMIBI class G3E GTPase family. ArgK/MeaB subfamily.</text>
</comment>
<reference evidence="2 3" key="1">
    <citation type="submission" date="2016-11" db="EMBL/GenBank/DDBJ databases">
        <authorList>
            <person name="Jaros S."/>
            <person name="Januszkiewicz K."/>
            <person name="Wedrychowicz H."/>
        </authorList>
    </citation>
    <scope>NUCLEOTIDE SEQUENCE [LARGE SCALE GENOMIC DNA]</scope>
    <source>
        <strain evidence="2 3">DSM 24574</strain>
    </source>
</reference>
<dbReference type="GO" id="GO:0005737">
    <property type="term" value="C:cytoplasm"/>
    <property type="evidence" value="ECO:0007669"/>
    <property type="project" value="TreeGrafter"/>
</dbReference>
<sequence length="344" mass="37447">MHYHSPLKPRPRSKRTLTEYTEGIFRGDRVLLGQAITLIESTLPDDQALAARLLSAISPKTGGAIRLGITGVPGVGKSTFIEVLGLYLIQQGKKVGVLTVDPSSPLTRGSILGDKTRMEELSKNPNSFIRPSSSGNALGGVAHKTREAMLLCEAAGFEVIIVETVGVGQSEVSVKNMVDFFLLLMLAGAGDELQGIKKGIMEMADAVAITKAEGDNFSRAQEARAEYQHALHLFPPGPSGWTPRVVTTSALTGEGIEGIWHIVEEHHRQTKTSGFLDSLRQQQNVEWFREYFKDALQADLQGHAPLKALRKTLERDVEAMKLSAQDAAQKLLEAYHQAIRGSKS</sequence>
<dbReference type="CDD" id="cd03114">
    <property type="entry name" value="MMAA-like"/>
    <property type="match status" value="1"/>
</dbReference>
<keyword evidence="2" id="KW-0418">Kinase</keyword>
<organism evidence="2 3">
    <name type="scientific">Chryseolinea serpens</name>
    <dbReference type="NCBI Taxonomy" id="947013"/>
    <lineage>
        <taxon>Bacteria</taxon>
        <taxon>Pseudomonadati</taxon>
        <taxon>Bacteroidota</taxon>
        <taxon>Cytophagia</taxon>
        <taxon>Cytophagales</taxon>
        <taxon>Fulvivirgaceae</taxon>
        <taxon>Chryseolinea</taxon>
    </lineage>
</organism>
<proteinExistence type="inferred from homology"/>
<dbReference type="GO" id="GO:0005525">
    <property type="term" value="F:GTP binding"/>
    <property type="evidence" value="ECO:0007669"/>
    <property type="project" value="InterPro"/>
</dbReference>
<dbReference type="NCBIfam" id="NF006958">
    <property type="entry name" value="PRK09435.1"/>
    <property type="match status" value="1"/>
</dbReference>
<dbReference type="SUPFAM" id="SSF52540">
    <property type="entry name" value="P-loop containing nucleoside triphosphate hydrolases"/>
    <property type="match status" value="1"/>
</dbReference>
<name>A0A1M5NIH7_9BACT</name>
<dbReference type="PANTHER" id="PTHR23408:SF3">
    <property type="entry name" value="METHYLMALONIC ACIDURIA TYPE A PROTEIN, MITOCHONDRIAL"/>
    <property type="match status" value="1"/>
</dbReference>
<dbReference type="GO" id="GO:0016301">
    <property type="term" value="F:kinase activity"/>
    <property type="evidence" value="ECO:0007669"/>
    <property type="project" value="UniProtKB-KW"/>
</dbReference>
<dbReference type="InterPro" id="IPR005129">
    <property type="entry name" value="GTPase_ArgK"/>
</dbReference>
<evidence type="ECO:0000313" key="2">
    <source>
        <dbReference type="EMBL" id="SHG89019.1"/>
    </source>
</evidence>
<dbReference type="Gene3D" id="3.40.50.300">
    <property type="entry name" value="P-loop containing nucleotide triphosphate hydrolases"/>
    <property type="match status" value="1"/>
</dbReference>
<evidence type="ECO:0000313" key="3">
    <source>
        <dbReference type="Proteomes" id="UP000184212"/>
    </source>
</evidence>
<dbReference type="NCBIfam" id="TIGR00750">
    <property type="entry name" value="lao"/>
    <property type="match status" value="1"/>
</dbReference>
<dbReference type="Pfam" id="PF03308">
    <property type="entry name" value="MeaB"/>
    <property type="match status" value="1"/>
</dbReference>
<protein>
    <submittedName>
        <fullName evidence="2">LAO/AO transport system kinase</fullName>
    </submittedName>
</protein>
<dbReference type="InterPro" id="IPR027417">
    <property type="entry name" value="P-loop_NTPase"/>
</dbReference>
<dbReference type="EMBL" id="FQWQ01000001">
    <property type="protein sequence ID" value="SHG89019.1"/>
    <property type="molecule type" value="Genomic_DNA"/>
</dbReference>
<dbReference type="GO" id="GO:0003924">
    <property type="term" value="F:GTPase activity"/>
    <property type="evidence" value="ECO:0007669"/>
    <property type="project" value="InterPro"/>
</dbReference>
<dbReference type="Gene3D" id="1.20.5.170">
    <property type="match status" value="1"/>
</dbReference>
<keyword evidence="2" id="KW-0808">Transferase</keyword>